<feature type="transmembrane region" description="Helical" evidence="1">
    <location>
        <begin position="15"/>
        <end position="48"/>
    </location>
</feature>
<dbReference type="EMBL" id="CP034549">
    <property type="protein sequence ID" value="AZQ43404.1"/>
    <property type="molecule type" value="Genomic_DNA"/>
</dbReference>
<keyword evidence="1" id="KW-1133">Transmembrane helix</keyword>
<gene>
    <name evidence="2" type="ORF">EJ995_03825</name>
</gene>
<keyword evidence="1" id="KW-0472">Membrane</keyword>
<sequence>MNEIKEKLSADPGALVIGIIGIVVILTGCCCSLLAIPILILTSIGWIWAAKSKKAYNQNPGAYTAKSYSNVKTGLIINMICTIIVAVLLFIGLIFEGANLFNVDNFLERLESGEFDSQVDDFEDTDDMYDYESDSASEVDEWKYEGTNDTVIENVESRELDSIQ</sequence>
<keyword evidence="1" id="KW-0812">Transmembrane</keyword>
<name>A0A3S9MW89_9FLAO</name>
<protein>
    <recommendedName>
        <fullName evidence="4">DUF4190 domain-containing protein</fullName>
    </recommendedName>
</protein>
<organism evidence="2 3">
    <name type="scientific">Nonlabens ponticola</name>
    <dbReference type="NCBI Taxonomy" id="2496866"/>
    <lineage>
        <taxon>Bacteria</taxon>
        <taxon>Pseudomonadati</taxon>
        <taxon>Bacteroidota</taxon>
        <taxon>Flavobacteriia</taxon>
        <taxon>Flavobacteriales</taxon>
        <taxon>Flavobacteriaceae</taxon>
        <taxon>Nonlabens</taxon>
    </lineage>
</organism>
<evidence type="ECO:0000313" key="2">
    <source>
        <dbReference type="EMBL" id="AZQ43404.1"/>
    </source>
</evidence>
<reference evidence="2 3" key="1">
    <citation type="submission" date="2018-12" db="EMBL/GenBank/DDBJ databases">
        <title>Complete genome of Nonlabens sp. MJ115.</title>
        <authorList>
            <person name="Choi H.S."/>
            <person name="Jung J."/>
        </authorList>
    </citation>
    <scope>NUCLEOTIDE SEQUENCE [LARGE SCALE GENOMIC DNA]</scope>
    <source>
        <strain evidence="2 3">MJ115</strain>
    </source>
</reference>
<proteinExistence type="predicted"/>
<evidence type="ECO:0000256" key="1">
    <source>
        <dbReference type="SAM" id="Phobius"/>
    </source>
</evidence>
<dbReference type="KEGG" id="noj:EJ995_03825"/>
<evidence type="ECO:0000313" key="3">
    <source>
        <dbReference type="Proteomes" id="UP000279600"/>
    </source>
</evidence>
<dbReference type="OrthoDB" id="1145222at2"/>
<accession>A0A3S9MW89</accession>
<evidence type="ECO:0008006" key="4">
    <source>
        <dbReference type="Google" id="ProtNLM"/>
    </source>
</evidence>
<dbReference type="PROSITE" id="PS51257">
    <property type="entry name" value="PROKAR_LIPOPROTEIN"/>
    <property type="match status" value="1"/>
</dbReference>
<dbReference type="AlphaFoldDB" id="A0A3S9MW89"/>
<dbReference type="Proteomes" id="UP000279600">
    <property type="component" value="Chromosome"/>
</dbReference>
<dbReference type="RefSeq" id="WP_126445777.1">
    <property type="nucleotide sequence ID" value="NZ_CP034549.1"/>
</dbReference>
<keyword evidence="3" id="KW-1185">Reference proteome</keyword>
<feature type="transmembrane region" description="Helical" evidence="1">
    <location>
        <begin position="75"/>
        <end position="95"/>
    </location>
</feature>